<reference evidence="2" key="2">
    <citation type="journal article" date="2015" name="Fish Shellfish Immunol.">
        <title>Early steps in the European eel (Anguilla anguilla)-Vibrio vulnificus interaction in the gills: Role of the RtxA13 toxin.</title>
        <authorList>
            <person name="Callol A."/>
            <person name="Pajuelo D."/>
            <person name="Ebbesson L."/>
            <person name="Teles M."/>
            <person name="MacKenzie S."/>
            <person name="Amaro C."/>
        </authorList>
    </citation>
    <scope>NUCLEOTIDE SEQUENCE</scope>
</reference>
<accession>A0A0E9XM01</accession>
<dbReference type="EMBL" id="GBXM01004835">
    <property type="protein sequence ID" value="JAI03743.1"/>
    <property type="molecule type" value="Transcribed_RNA"/>
</dbReference>
<dbReference type="AlphaFoldDB" id="A0A0E9XM01"/>
<reference evidence="2" key="1">
    <citation type="submission" date="2014-11" db="EMBL/GenBank/DDBJ databases">
        <authorList>
            <person name="Amaro Gonzalez C."/>
        </authorList>
    </citation>
    <scope>NUCLEOTIDE SEQUENCE</scope>
</reference>
<protein>
    <submittedName>
        <fullName evidence="2">Uncharacterized protein</fullName>
    </submittedName>
</protein>
<evidence type="ECO:0000256" key="1">
    <source>
        <dbReference type="SAM" id="SignalP"/>
    </source>
</evidence>
<keyword evidence="1" id="KW-0732">Signal</keyword>
<organism evidence="2">
    <name type="scientific">Anguilla anguilla</name>
    <name type="common">European freshwater eel</name>
    <name type="synonym">Muraena anguilla</name>
    <dbReference type="NCBI Taxonomy" id="7936"/>
    <lineage>
        <taxon>Eukaryota</taxon>
        <taxon>Metazoa</taxon>
        <taxon>Chordata</taxon>
        <taxon>Craniata</taxon>
        <taxon>Vertebrata</taxon>
        <taxon>Euteleostomi</taxon>
        <taxon>Actinopterygii</taxon>
        <taxon>Neopterygii</taxon>
        <taxon>Teleostei</taxon>
        <taxon>Anguilliformes</taxon>
        <taxon>Anguillidae</taxon>
        <taxon>Anguilla</taxon>
    </lineage>
</organism>
<sequence>MSQLSLGTSPFLLILGMLTLAHPVDASGKNHQKGLFMYPM</sequence>
<evidence type="ECO:0000313" key="2">
    <source>
        <dbReference type="EMBL" id="JAI03743.1"/>
    </source>
</evidence>
<name>A0A0E9XM01_ANGAN</name>
<feature type="chain" id="PRO_5002435538" evidence="1">
    <location>
        <begin position="27"/>
        <end position="40"/>
    </location>
</feature>
<feature type="signal peptide" evidence="1">
    <location>
        <begin position="1"/>
        <end position="26"/>
    </location>
</feature>
<proteinExistence type="predicted"/>